<gene>
    <name evidence="1" type="ORF">C496_19400</name>
</gene>
<dbReference type="RefSeq" id="WP_006092011.1">
    <property type="nucleotide sequence ID" value="NZ_AOHW01000045.1"/>
</dbReference>
<proteinExistence type="predicted"/>
<dbReference type="STRING" id="1114856.GCA_000383975_04172"/>
<dbReference type="InterPro" id="IPR016750">
    <property type="entry name" value="Aceto_COase_bsu/gsu"/>
</dbReference>
<sequence length="165" mass="19584">MPEYSKERIESLIDGTIPFDDAKDMMSAYKDSDRFDKYREILQERAAWDDTILLPLTDHLYVVNNGNDRVTKCDCGHEFGDYRDNWKHEALINVRDSRQDLQEIYPKAMHSDPEWMVLREYFCPGCKTQLEVEAVPPGYPIVFDFRPYIDDFYEDWLGRKAPDKQ</sequence>
<dbReference type="OrthoDB" id="179449at2157"/>
<comment type="caution">
    <text evidence="1">The sequence shown here is derived from an EMBL/GenBank/DDBJ whole genome shotgun (WGS) entry which is preliminary data.</text>
</comment>
<dbReference type="PIRSF" id="PIRSF019217">
    <property type="entry name" value="Acetone_carboxlyase_gsu"/>
    <property type="match status" value="1"/>
</dbReference>
<accession>L9VKW4</accession>
<dbReference type="Proteomes" id="UP000011599">
    <property type="component" value="Unassembled WGS sequence"/>
</dbReference>
<evidence type="ECO:0000313" key="2">
    <source>
        <dbReference type="Proteomes" id="UP000011599"/>
    </source>
</evidence>
<dbReference type="Pfam" id="PF08882">
    <property type="entry name" value="Acetone_carb_G"/>
    <property type="match status" value="1"/>
</dbReference>
<dbReference type="AlphaFoldDB" id="L9VKW4"/>
<protein>
    <submittedName>
        <fullName evidence="1">Acetone carboxylase subunit gamma</fullName>
    </submittedName>
</protein>
<dbReference type="EMBL" id="AOHW01000045">
    <property type="protein sequence ID" value="ELY37706.1"/>
    <property type="molecule type" value="Genomic_DNA"/>
</dbReference>
<reference evidence="1 2" key="1">
    <citation type="journal article" date="2014" name="PLoS Genet.">
        <title>Phylogenetically driven sequencing of extremely halophilic archaea reveals strategies for static and dynamic osmo-response.</title>
        <authorList>
            <person name="Becker E.A."/>
            <person name="Seitzer P.M."/>
            <person name="Tritt A."/>
            <person name="Larsen D."/>
            <person name="Krusor M."/>
            <person name="Yao A.I."/>
            <person name="Wu D."/>
            <person name="Madern D."/>
            <person name="Eisen J.A."/>
            <person name="Darling A.E."/>
            <person name="Facciotti M.T."/>
        </authorList>
    </citation>
    <scope>NUCLEOTIDE SEQUENCE [LARGE SCALE GENOMIC DNA]</scope>
    <source>
        <strain evidence="1 2">GA33</strain>
    </source>
</reference>
<dbReference type="PATRIC" id="fig|1114856.3.peg.4016"/>
<organism evidence="1 2">
    <name type="scientific">Natronorubrum tibetense GA33</name>
    <dbReference type="NCBI Taxonomy" id="1114856"/>
    <lineage>
        <taxon>Archaea</taxon>
        <taxon>Methanobacteriati</taxon>
        <taxon>Methanobacteriota</taxon>
        <taxon>Stenosarchaea group</taxon>
        <taxon>Halobacteria</taxon>
        <taxon>Halobacteriales</taxon>
        <taxon>Natrialbaceae</taxon>
        <taxon>Natronorubrum</taxon>
    </lineage>
</organism>
<keyword evidence="2" id="KW-1185">Reference proteome</keyword>
<evidence type="ECO:0000313" key="1">
    <source>
        <dbReference type="EMBL" id="ELY37706.1"/>
    </source>
</evidence>
<dbReference type="eggNOG" id="ENOG502N5NA">
    <property type="taxonomic scope" value="Archaea"/>
</dbReference>
<name>L9VKW4_9EURY</name>